<reference evidence="2" key="1">
    <citation type="submission" date="2022-10" db="EMBL/GenBank/DDBJ databases">
        <authorList>
            <person name="Yue Y."/>
        </authorList>
    </citation>
    <scope>NUCLEOTIDE SEQUENCE</scope>
    <source>
        <strain evidence="2">Z654</strain>
    </source>
</reference>
<name>A0AAE3J198_9RHOB</name>
<dbReference type="Proteomes" id="UP001208041">
    <property type="component" value="Unassembled WGS sequence"/>
</dbReference>
<evidence type="ECO:0000256" key="1">
    <source>
        <dbReference type="SAM" id="SignalP"/>
    </source>
</evidence>
<organism evidence="2 3">
    <name type="scientific">Halocynthiibacter halioticoli</name>
    <dbReference type="NCBI Taxonomy" id="2986804"/>
    <lineage>
        <taxon>Bacteria</taxon>
        <taxon>Pseudomonadati</taxon>
        <taxon>Pseudomonadota</taxon>
        <taxon>Alphaproteobacteria</taxon>
        <taxon>Rhodobacterales</taxon>
        <taxon>Paracoccaceae</taxon>
        <taxon>Halocynthiibacter</taxon>
    </lineage>
</organism>
<proteinExistence type="predicted"/>
<keyword evidence="3" id="KW-1185">Reference proteome</keyword>
<sequence length="118" mass="13072">MKRLLGLLLVMLASPVMADPIEITEVVAQKGKNGWRFDVTILHPDTGWDHYVDGWVVRTEDGTELGARPLAHPHETEQPFTRSVSGVVIPEDIETVYIFANCSQDGETSPPFAVELSQ</sequence>
<feature type="signal peptide" evidence="1">
    <location>
        <begin position="1"/>
        <end position="18"/>
    </location>
</feature>
<dbReference type="RefSeq" id="WP_263952243.1">
    <property type="nucleotide sequence ID" value="NZ_JAOYFC010000001.1"/>
</dbReference>
<dbReference type="EMBL" id="JAOYFC010000001">
    <property type="protein sequence ID" value="MCV6823397.1"/>
    <property type="molecule type" value="Genomic_DNA"/>
</dbReference>
<keyword evidence="1" id="KW-0732">Signal</keyword>
<gene>
    <name evidence="2" type="ORF">OH136_02415</name>
</gene>
<protein>
    <recommendedName>
        <fullName evidence="4">Thiol:disulfide interchange protein DsbD N-terminal domain-containing protein</fullName>
    </recommendedName>
</protein>
<accession>A0AAE3J198</accession>
<evidence type="ECO:0000313" key="3">
    <source>
        <dbReference type="Proteomes" id="UP001208041"/>
    </source>
</evidence>
<evidence type="ECO:0008006" key="4">
    <source>
        <dbReference type="Google" id="ProtNLM"/>
    </source>
</evidence>
<feature type="chain" id="PRO_5042004493" description="Thiol:disulfide interchange protein DsbD N-terminal domain-containing protein" evidence="1">
    <location>
        <begin position="19"/>
        <end position="118"/>
    </location>
</feature>
<dbReference type="AlphaFoldDB" id="A0AAE3J198"/>
<comment type="caution">
    <text evidence="2">The sequence shown here is derived from an EMBL/GenBank/DDBJ whole genome shotgun (WGS) entry which is preliminary data.</text>
</comment>
<evidence type="ECO:0000313" key="2">
    <source>
        <dbReference type="EMBL" id="MCV6823397.1"/>
    </source>
</evidence>